<evidence type="ECO:0000313" key="1">
    <source>
        <dbReference type="EMBL" id="NEE01689.1"/>
    </source>
</evidence>
<gene>
    <name evidence="1" type="ORF">G1H10_16065</name>
</gene>
<comment type="caution">
    <text evidence="1">The sequence shown here is derived from an EMBL/GenBank/DDBJ whole genome shotgun (WGS) entry which is preliminary data.</text>
</comment>
<evidence type="ECO:0000313" key="2">
    <source>
        <dbReference type="Proteomes" id="UP000475214"/>
    </source>
</evidence>
<proteinExistence type="predicted"/>
<dbReference type="Pfam" id="PF11387">
    <property type="entry name" value="DUF2795"/>
    <property type="match status" value="1"/>
</dbReference>
<accession>A0A6L9S9C3</accession>
<reference evidence="1 2" key="1">
    <citation type="submission" date="2020-02" db="EMBL/GenBank/DDBJ databases">
        <authorList>
            <person name="Li X.-J."/>
            <person name="Han X.-M."/>
        </authorList>
    </citation>
    <scope>NUCLEOTIDE SEQUENCE [LARGE SCALE GENOMIC DNA]</scope>
    <source>
        <strain evidence="1 2">CCTCC AB 2017055</strain>
    </source>
</reference>
<dbReference type="RefSeq" id="WP_163739535.1">
    <property type="nucleotide sequence ID" value="NZ_JAAGOA010000010.1"/>
</dbReference>
<dbReference type="InterPro" id="IPR021527">
    <property type="entry name" value="DUF2795"/>
</dbReference>
<dbReference type="AlphaFoldDB" id="A0A6L9S9C3"/>
<sequence length="68" mass="7567">MDVTRLEIADAIEDAFNAPPASKADLLAQATAKRARVELLDTLNRLPERDYRNLRDLWPHLAGVPVGD</sequence>
<organism evidence="1 2">
    <name type="scientific">Phytoactinopolyspora halotolerans</name>
    <dbReference type="NCBI Taxonomy" id="1981512"/>
    <lineage>
        <taxon>Bacteria</taxon>
        <taxon>Bacillati</taxon>
        <taxon>Actinomycetota</taxon>
        <taxon>Actinomycetes</taxon>
        <taxon>Jiangellales</taxon>
        <taxon>Jiangellaceae</taxon>
        <taxon>Phytoactinopolyspora</taxon>
    </lineage>
</organism>
<dbReference type="Proteomes" id="UP000475214">
    <property type="component" value="Unassembled WGS sequence"/>
</dbReference>
<keyword evidence="2" id="KW-1185">Reference proteome</keyword>
<name>A0A6L9S9C3_9ACTN</name>
<dbReference type="EMBL" id="JAAGOA010000010">
    <property type="protein sequence ID" value="NEE01689.1"/>
    <property type="molecule type" value="Genomic_DNA"/>
</dbReference>
<protein>
    <submittedName>
        <fullName evidence="1">DUF2795 domain-containing protein</fullName>
    </submittedName>
</protein>